<keyword evidence="4" id="KW-1185">Reference proteome</keyword>
<protein>
    <recommendedName>
        <fullName evidence="2">C2H2-type domain-containing protein</fullName>
    </recommendedName>
</protein>
<evidence type="ECO:0000256" key="1">
    <source>
        <dbReference type="PROSITE-ProRule" id="PRU00042"/>
    </source>
</evidence>
<evidence type="ECO:0000313" key="3">
    <source>
        <dbReference type="EMBL" id="CAJ0600143.1"/>
    </source>
</evidence>
<keyword evidence="1" id="KW-0479">Metal-binding</keyword>
<proteinExistence type="predicted"/>
<dbReference type="Gene3D" id="3.30.160.60">
    <property type="entry name" value="Classic Zinc Finger"/>
    <property type="match status" value="1"/>
</dbReference>
<dbReference type="Proteomes" id="UP001176961">
    <property type="component" value="Unassembled WGS sequence"/>
</dbReference>
<gene>
    <name evidence="3" type="ORF">CYNAS_LOCUS12126</name>
</gene>
<organism evidence="3 4">
    <name type="scientific">Cylicocyclus nassatus</name>
    <name type="common">Nematode worm</name>
    <dbReference type="NCBI Taxonomy" id="53992"/>
    <lineage>
        <taxon>Eukaryota</taxon>
        <taxon>Metazoa</taxon>
        <taxon>Ecdysozoa</taxon>
        <taxon>Nematoda</taxon>
        <taxon>Chromadorea</taxon>
        <taxon>Rhabditida</taxon>
        <taxon>Rhabditina</taxon>
        <taxon>Rhabditomorpha</taxon>
        <taxon>Strongyloidea</taxon>
        <taxon>Strongylidae</taxon>
        <taxon>Cylicocyclus</taxon>
    </lineage>
</organism>
<dbReference type="EMBL" id="CATQJL010000223">
    <property type="protein sequence ID" value="CAJ0600143.1"/>
    <property type="molecule type" value="Genomic_DNA"/>
</dbReference>
<feature type="domain" description="C2H2-type" evidence="2">
    <location>
        <begin position="107"/>
        <end position="135"/>
    </location>
</feature>
<sequence>MVPEQFNFNVSLIFYAAASPVPLLRYTTLLLQPSYGTLQYFRREIYSALVDHFLHLQKLQMPDSSKENEGKSNGASLSSGVCPDYTKEEIVNLQAANRRKILGEHNYQCGSCETTFATKRNLLEHSKIEHPSRREISCPLCGISINDHHDLVIYANEAHAAGDRTFSVETISFNSRCAFQDWKYALEEEETTRFEPSLAHLIWKSAQIQKKKVTYCTAYMKPSLTSTVMGKMSELCKNADRDVFFNNYASLLCLLRQNREESMVQYFERNWSPRICEWAGYVRRTSTVNTSMAIERFHRRLKLEFIQTKLSMARNVRERRHRLAEQHKRHASAIKMYCDGHVTSDVESAGTWLVCERNHTYRVEQMPCDCDEILNNHCYNCNACGYGFKCTCLDDHTAGVSCIHVHVALVYSPQGLVTYSHMVEGEIVTATESDEEADTPAISGTEVRDSALITETLDTCKELVPAITAEMAAIRMKVIALLKEPDDDVCT</sequence>
<evidence type="ECO:0000259" key="2">
    <source>
        <dbReference type="PROSITE" id="PS50157"/>
    </source>
</evidence>
<dbReference type="InterPro" id="IPR013087">
    <property type="entry name" value="Znf_C2H2_type"/>
</dbReference>
<dbReference type="AlphaFoldDB" id="A0AA36GY18"/>
<keyword evidence="1" id="KW-0862">Zinc</keyword>
<reference evidence="3" key="1">
    <citation type="submission" date="2023-07" db="EMBL/GenBank/DDBJ databases">
        <authorList>
            <consortium name="CYATHOMIX"/>
        </authorList>
    </citation>
    <scope>NUCLEOTIDE SEQUENCE</scope>
    <source>
        <strain evidence="3">N/A</strain>
    </source>
</reference>
<evidence type="ECO:0000313" key="4">
    <source>
        <dbReference type="Proteomes" id="UP001176961"/>
    </source>
</evidence>
<dbReference type="InterPro" id="IPR036236">
    <property type="entry name" value="Znf_C2H2_sf"/>
</dbReference>
<keyword evidence="1" id="KW-0863">Zinc-finger</keyword>
<dbReference type="PROSITE" id="PS00028">
    <property type="entry name" value="ZINC_FINGER_C2H2_1"/>
    <property type="match status" value="1"/>
</dbReference>
<name>A0AA36GY18_CYLNA</name>
<comment type="caution">
    <text evidence="3">The sequence shown here is derived from an EMBL/GenBank/DDBJ whole genome shotgun (WGS) entry which is preliminary data.</text>
</comment>
<dbReference type="PROSITE" id="PS50157">
    <property type="entry name" value="ZINC_FINGER_C2H2_2"/>
    <property type="match status" value="1"/>
</dbReference>
<dbReference type="SUPFAM" id="SSF57667">
    <property type="entry name" value="beta-beta-alpha zinc fingers"/>
    <property type="match status" value="1"/>
</dbReference>
<dbReference type="GO" id="GO:0008270">
    <property type="term" value="F:zinc ion binding"/>
    <property type="evidence" value="ECO:0007669"/>
    <property type="project" value="UniProtKB-KW"/>
</dbReference>
<accession>A0AA36GY18</accession>